<keyword evidence="1" id="KW-0805">Transcription regulation</keyword>
<dbReference type="PROSITE" id="PS51063">
    <property type="entry name" value="HTH_CRP_2"/>
    <property type="match status" value="1"/>
</dbReference>
<dbReference type="InterPro" id="IPR018490">
    <property type="entry name" value="cNMP-bd_dom_sf"/>
</dbReference>
<keyword evidence="2" id="KW-0238">DNA-binding</keyword>
<dbReference type="InterPro" id="IPR014710">
    <property type="entry name" value="RmlC-like_jellyroll"/>
</dbReference>
<evidence type="ECO:0000256" key="2">
    <source>
        <dbReference type="ARBA" id="ARBA00023125"/>
    </source>
</evidence>
<feature type="domain" description="HTH crp-type" evidence="4">
    <location>
        <begin position="143"/>
        <end position="198"/>
    </location>
</feature>
<reference evidence="5 6" key="2">
    <citation type="submission" date="2008-10" db="EMBL/GenBank/DDBJ databases">
        <authorList>
            <person name="Fulton L."/>
            <person name="Clifton S."/>
            <person name="Fulton B."/>
            <person name="Xu J."/>
            <person name="Minx P."/>
            <person name="Pepin K.H."/>
            <person name="Johnson M."/>
            <person name="Bhonagiri V."/>
            <person name="Nash W.E."/>
            <person name="Mardis E.R."/>
            <person name="Wilson R.K."/>
        </authorList>
    </citation>
    <scope>NUCLEOTIDE SEQUENCE [LARGE SCALE GENOMIC DNA]</scope>
    <source>
        <strain evidence="5 6">ATCC 29098</strain>
    </source>
</reference>
<proteinExistence type="predicted"/>
<evidence type="ECO:0000256" key="3">
    <source>
        <dbReference type="ARBA" id="ARBA00023163"/>
    </source>
</evidence>
<dbReference type="EMBL" id="ABXU01000004">
    <property type="protein sequence ID" value="EEB34952.1"/>
    <property type="molecule type" value="Genomic_DNA"/>
</dbReference>
<evidence type="ECO:0000259" key="4">
    <source>
        <dbReference type="PROSITE" id="PS51063"/>
    </source>
</evidence>
<dbReference type="InterPro" id="IPR036390">
    <property type="entry name" value="WH_DNA-bd_sf"/>
</dbReference>
<dbReference type="RefSeq" id="WP_006003636.1">
    <property type="nucleotide sequence ID" value="NZ_DS996351.1"/>
</dbReference>
<name>B6WPY5_9BACT</name>
<dbReference type="HOGENOM" id="CLU_107493_0_0_7"/>
<feature type="non-terminal residue" evidence="5">
    <location>
        <position position="198"/>
    </location>
</feature>
<organism evidence="5 6">
    <name type="scientific">Desulfovibrio piger ATCC 29098</name>
    <dbReference type="NCBI Taxonomy" id="411464"/>
    <lineage>
        <taxon>Bacteria</taxon>
        <taxon>Pseudomonadati</taxon>
        <taxon>Thermodesulfobacteriota</taxon>
        <taxon>Desulfovibrionia</taxon>
        <taxon>Desulfovibrionales</taxon>
        <taxon>Desulfovibrionaceae</taxon>
        <taxon>Desulfovibrio</taxon>
    </lineage>
</organism>
<sequence length="198" mass="22570">MLIPGFYFAGEFSAFDSYLRSQPHVEKIFRKGEYLWKPGHPYDCVQYYVQGATVFFASHESGRRKIISFHGPGTMLPGYHTNEFKIELALVVEALCNVRVLEFGIAQFGRMFAANSTLALAVVNHYATCMNRMLFETIHQDFNTSRVKLCNLLYLLTMNQPANTGLVIKMTQEDIADILGMSRVQITRELTWLRGQGI</sequence>
<gene>
    <name evidence="5" type="ORF">DESPIG_00108</name>
</gene>
<accession>B6WPY5</accession>
<dbReference type="CDD" id="cd00038">
    <property type="entry name" value="CAP_ED"/>
    <property type="match status" value="1"/>
</dbReference>
<dbReference type="GO" id="GO:0006355">
    <property type="term" value="P:regulation of DNA-templated transcription"/>
    <property type="evidence" value="ECO:0007669"/>
    <property type="project" value="InterPro"/>
</dbReference>
<protein>
    <submittedName>
        <fullName evidence="5">Transcriptional regulator, Crp/Fnr family</fullName>
    </submittedName>
</protein>
<dbReference type="InterPro" id="IPR000595">
    <property type="entry name" value="cNMP-bd_dom"/>
</dbReference>
<dbReference type="Proteomes" id="UP000003676">
    <property type="component" value="Unassembled WGS sequence"/>
</dbReference>
<dbReference type="GO" id="GO:0003677">
    <property type="term" value="F:DNA binding"/>
    <property type="evidence" value="ECO:0007669"/>
    <property type="project" value="UniProtKB-KW"/>
</dbReference>
<dbReference type="Pfam" id="PF13545">
    <property type="entry name" value="HTH_Crp_2"/>
    <property type="match status" value="1"/>
</dbReference>
<dbReference type="InterPro" id="IPR012318">
    <property type="entry name" value="HTH_CRP"/>
</dbReference>
<reference evidence="5 6" key="1">
    <citation type="submission" date="2008-10" db="EMBL/GenBank/DDBJ databases">
        <title>Draft genome sequence of Desulvovibrio piger (ATCC 29098).</title>
        <authorList>
            <person name="Sudarsanam P."/>
            <person name="Ley R."/>
            <person name="Guruge J."/>
            <person name="Turnbaugh P.J."/>
            <person name="Mahowald M."/>
            <person name="Liep D."/>
            <person name="Gordon J."/>
        </authorList>
    </citation>
    <scope>NUCLEOTIDE SEQUENCE [LARGE SCALE GENOMIC DNA]</scope>
    <source>
        <strain evidence="5 6">ATCC 29098</strain>
    </source>
</reference>
<dbReference type="OrthoDB" id="2960984at2"/>
<evidence type="ECO:0000313" key="6">
    <source>
        <dbReference type="Proteomes" id="UP000003676"/>
    </source>
</evidence>
<dbReference type="SUPFAM" id="SSF51206">
    <property type="entry name" value="cAMP-binding domain-like"/>
    <property type="match status" value="1"/>
</dbReference>
<keyword evidence="3" id="KW-0804">Transcription</keyword>
<evidence type="ECO:0000256" key="1">
    <source>
        <dbReference type="ARBA" id="ARBA00023015"/>
    </source>
</evidence>
<dbReference type="Gene3D" id="2.60.120.10">
    <property type="entry name" value="Jelly Rolls"/>
    <property type="match status" value="1"/>
</dbReference>
<comment type="caution">
    <text evidence="5">The sequence shown here is derived from an EMBL/GenBank/DDBJ whole genome shotgun (WGS) entry which is preliminary data.</text>
</comment>
<evidence type="ECO:0000313" key="5">
    <source>
        <dbReference type="EMBL" id="EEB34952.1"/>
    </source>
</evidence>
<dbReference type="AlphaFoldDB" id="B6WPY5"/>
<dbReference type="eggNOG" id="COG0664">
    <property type="taxonomic scope" value="Bacteria"/>
</dbReference>
<dbReference type="SUPFAM" id="SSF46785">
    <property type="entry name" value="Winged helix' DNA-binding domain"/>
    <property type="match status" value="1"/>
</dbReference>